<dbReference type="InterPro" id="IPR000182">
    <property type="entry name" value="GNAT_dom"/>
</dbReference>
<dbReference type="STRING" id="249352.SAMN05444395_101285"/>
<dbReference type="PROSITE" id="PS51186">
    <property type="entry name" value="GNAT"/>
    <property type="match status" value="1"/>
</dbReference>
<dbReference type="SUPFAM" id="SSF55729">
    <property type="entry name" value="Acyl-CoA N-acyltransferases (Nat)"/>
    <property type="match status" value="1"/>
</dbReference>
<reference evidence="2 3" key="1">
    <citation type="submission" date="2016-03" db="EMBL/GenBank/DDBJ databases">
        <title>Draft genome sequence of Flavobacterium fryxellicola DSM 16209.</title>
        <authorList>
            <person name="Shin S.-K."/>
            <person name="Yi H."/>
        </authorList>
    </citation>
    <scope>NUCLEOTIDE SEQUENCE [LARGE SCALE GENOMIC DNA]</scope>
    <source>
        <strain evidence="2 3">DSM 16209</strain>
    </source>
</reference>
<comment type="caution">
    <text evidence="2">The sequence shown here is derived from an EMBL/GenBank/DDBJ whole genome shotgun (WGS) entry which is preliminary data.</text>
</comment>
<feature type="domain" description="N-acetyltransferase" evidence="1">
    <location>
        <begin position="4"/>
        <end position="180"/>
    </location>
</feature>
<dbReference type="GO" id="GO:0016747">
    <property type="term" value="F:acyltransferase activity, transferring groups other than amino-acyl groups"/>
    <property type="evidence" value="ECO:0007669"/>
    <property type="project" value="InterPro"/>
</dbReference>
<dbReference type="RefSeq" id="WP_066079322.1">
    <property type="nucleotide sequence ID" value="NZ_FRDK01000001.1"/>
</dbReference>
<dbReference type="EMBL" id="LVJE01000011">
    <property type="protein sequence ID" value="OAB28593.1"/>
    <property type="molecule type" value="Genomic_DNA"/>
</dbReference>
<protein>
    <recommendedName>
        <fullName evidence="1">N-acetyltransferase domain-containing protein</fullName>
    </recommendedName>
</protein>
<organism evidence="2 3">
    <name type="scientific">Flavobacterium fryxellicola</name>
    <dbReference type="NCBI Taxonomy" id="249352"/>
    <lineage>
        <taxon>Bacteria</taxon>
        <taxon>Pseudomonadati</taxon>
        <taxon>Bacteroidota</taxon>
        <taxon>Flavobacteriia</taxon>
        <taxon>Flavobacteriales</taxon>
        <taxon>Flavobacteriaceae</taxon>
        <taxon>Flavobacterium</taxon>
    </lineage>
</organism>
<evidence type="ECO:0000313" key="3">
    <source>
        <dbReference type="Proteomes" id="UP000077164"/>
    </source>
</evidence>
<gene>
    <name evidence="2" type="ORF">FBFR_07855</name>
</gene>
<proteinExistence type="predicted"/>
<dbReference type="Pfam" id="PF00583">
    <property type="entry name" value="Acetyltransf_1"/>
    <property type="match status" value="1"/>
</dbReference>
<dbReference type="Proteomes" id="UP000077164">
    <property type="component" value="Unassembled WGS sequence"/>
</dbReference>
<dbReference type="InterPro" id="IPR016181">
    <property type="entry name" value="Acyl_CoA_acyltransferase"/>
</dbReference>
<name>A0A167XQG9_9FLAO</name>
<evidence type="ECO:0000313" key="2">
    <source>
        <dbReference type="EMBL" id="OAB28593.1"/>
    </source>
</evidence>
<keyword evidence="3" id="KW-1185">Reference proteome</keyword>
<dbReference type="Gene3D" id="3.40.630.30">
    <property type="match status" value="1"/>
</dbReference>
<accession>A0A167XQG9</accession>
<evidence type="ECO:0000259" key="1">
    <source>
        <dbReference type="PROSITE" id="PS51186"/>
    </source>
</evidence>
<dbReference type="AlphaFoldDB" id="A0A167XQG9"/>
<dbReference type="OrthoDB" id="5109343at2"/>
<sequence>MTPIHYKRATTLDELEQIRTLQIQNTSQYTSSEEQLQEGFVTVQHTVALLEQMNSACAHIIAKDNDSVVGFALVMLSLFRNEIKVLIPMFERIDKLVADHKTYVVMGQICVAKNYRRQGLFRGLYHFYKTELQHQFDYLITEVAAINPRSMQAHEAAGFKIIATYEEDGIVWNIIAWDWT</sequence>